<gene>
    <name evidence="6" type="ORF">CIPAW_01G034100</name>
    <name evidence="7" type="ORF">I3842_01G034400</name>
</gene>
<comment type="caution">
    <text evidence="6">The sequence shown here is derived from an EMBL/GenBank/DDBJ whole genome shotgun (WGS) entry which is preliminary data.</text>
</comment>
<evidence type="ECO:0000256" key="2">
    <source>
        <dbReference type="ARBA" id="ARBA00022676"/>
    </source>
</evidence>
<dbReference type="PROSITE" id="PS00375">
    <property type="entry name" value="UDPGT"/>
    <property type="match status" value="1"/>
</dbReference>
<dbReference type="Proteomes" id="UP000811609">
    <property type="component" value="Chromosome 1"/>
</dbReference>
<name>A0A8T1RG37_CARIL</name>
<reference evidence="7" key="2">
    <citation type="submission" date="2021-01" db="EMBL/GenBank/DDBJ databases">
        <authorList>
            <person name="Lovell J.T."/>
            <person name="Bentley N."/>
            <person name="Bhattarai G."/>
            <person name="Jenkins J.W."/>
            <person name="Sreedasyam A."/>
            <person name="Alarcon Y."/>
            <person name="Bock C."/>
            <person name="Boston L."/>
            <person name="Carlson J."/>
            <person name="Cervantes K."/>
            <person name="Clermont K."/>
            <person name="Krom N."/>
            <person name="Kubenka K."/>
            <person name="Mamidi S."/>
            <person name="Mattison C."/>
            <person name="Monteros M."/>
            <person name="Pisani C."/>
            <person name="Plott C."/>
            <person name="Rajasekar S."/>
            <person name="Rhein H.S."/>
            <person name="Rohla C."/>
            <person name="Song M."/>
            <person name="Hilaire R.S."/>
            <person name="Shu S."/>
            <person name="Wells L."/>
            <person name="Wang X."/>
            <person name="Webber J."/>
            <person name="Heerema R.J."/>
            <person name="Klein P."/>
            <person name="Conner P."/>
            <person name="Grauke L."/>
            <person name="Grimwood J."/>
            <person name="Schmutz J."/>
            <person name="Randall J.J."/>
        </authorList>
    </citation>
    <scope>NUCLEOTIDE SEQUENCE</scope>
    <source>
        <tissue evidence="7">Leaf</tissue>
    </source>
</reference>
<dbReference type="PANTHER" id="PTHR48046">
    <property type="entry name" value="UDP-GLYCOSYLTRANSFERASE 72E1"/>
    <property type="match status" value="1"/>
</dbReference>
<reference evidence="6" key="1">
    <citation type="submission" date="2020-12" db="EMBL/GenBank/DDBJ databases">
        <title>WGS assembly of Carya illinoinensis cv. Pawnee.</title>
        <authorList>
            <person name="Platts A."/>
            <person name="Shu S."/>
            <person name="Wright S."/>
            <person name="Barry K."/>
            <person name="Edger P."/>
            <person name="Pires J.C."/>
            <person name="Schmutz J."/>
        </authorList>
    </citation>
    <scope>NUCLEOTIDE SEQUENCE</scope>
    <source>
        <tissue evidence="6">Leaf</tissue>
    </source>
</reference>
<evidence type="ECO:0000256" key="3">
    <source>
        <dbReference type="ARBA" id="ARBA00022679"/>
    </source>
</evidence>
<comment type="similarity">
    <text evidence="1 4">Belongs to the UDP-glycosyltransferase family.</text>
</comment>
<keyword evidence="3 4" id="KW-0808">Transferase</keyword>
<accession>A0A8T1RG37</accession>
<dbReference type="EMBL" id="CM031809">
    <property type="protein sequence ID" value="KAG6666490.1"/>
    <property type="molecule type" value="Genomic_DNA"/>
</dbReference>
<dbReference type="Proteomes" id="UP000811246">
    <property type="component" value="Chromosome 1"/>
</dbReference>
<evidence type="ECO:0000313" key="6">
    <source>
        <dbReference type="EMBL" id="KAG6666490.1"/>
    </source>
</evidence>
<sequence>MDNASKPHAVIVSSPGVGHLVCNLELGNRLVADHNFHVTFFVVLESPGASPGESQLIQSATTQKQLHVVVLPPVDVSGQVGPNAPIFTRLTAVMREIRPTLGSGISPLKPSPTAIIVDAFGTPALDVADEFHMLKYVFVTSAWPLALMLYVPILDKEIEGEYIDQKEPLRIPGCMAVRPEDVVDPLLDRTKQEYNMFVQVGSEMRKSDGVLVNTWEDLDATTLKAMREEEAYGSVPVYAVGPLIKQVEPSAASKKSDLLDWLDQQPIESVLYISFGSLGVLSAQQITELAWGLEQSQQRFIWVLRPPSKKDSSEEDGRGNDALNYLPDGFRHRMGNLGIVVTQWAPQSDILSHRSTGGFLSHCGWNSSLESILSGVPMITWPLYAEQKMNATKLAEEVGVAVRPKIAPTKGVVGREEIEMMVRKVMEDPEGKAMRVRVKELKISGENALVEGGSSFNAMSHLAKQCLIKSQSQIVKGP</sequence>
<dbReference type="EMBL" id="CM031825">
    <property type="protein sequence ID" value="KAG6729559.1"/>
    <property type="molecule type" value="Genomic_DNA"/>
</dbReference>
<protein>
    <recommendedName>
        <fullName evidence="5">Glycosyltransferase</fullName>
        <ecNumber evidence="5">2.4.1.-</ecNumber>
    </recommendedName>
</protein>
<dbReference type="CDD" id="cd03784">
    <property type="entry name" value="GT1_Gtf-like"/>
    <property type="match status" value="1"/>
</dbReference>
<dbReference type="EC" id="2.4.1.-" evidence="5"/>
<proteinExistence type="inferred from homology"/>
<dbReference type="GO" id="GO:0008194">
    <property type="term" value="F:UDP-glycosyltransferase activity"/>
    <property type="evidence" value="ECO:0007669"/>
    <property type="project" value="InterPro"/>
</dbReference>
<evidence type="ECO:0000256" key="5">
    <source>
        <dbReference type="RuleBase" id="RU362057"/>
    </source>
</evidence>
<dbReference type="Pfam" id="PF00201">
    <property type="entry name" value="UDPGT"/>
    <property type="match status" value="1"/>
</dbReference>
<dbReference type="InterPro" id="IPR002213">
    <property type="entry name" value="UDP_glucos_trans"/>
</dbReference>
<evidence type="ECO:0000256" key="4">
    <source>
        <dbReference type="RuleBase" id="RU003718"/>
    </source>
</evidence>
<evidence type="ECO:0000256" key="1">
    <source>
        <dbReference type="ARBA" id="ARBA00009995"/>
    </source>
</evidence>
<dbReference type="PANTHER" id="PTHR48046:SF1">
    <property type="entry name" value="GLYCOSYLTRANSFERASE-RELATED"/>
    <property type="match status" value="1"/>
</dbReference>
<dbReference type="InterPro" id="IPR035595">
    <property type="entry name" value="UDP_glycos_trans_CS"/>
</dbReference>
<dbReference type="FunFam" id="3.40.50.2000:FF:000056">
    <property type="entry name" value="Glycosyltransferase"/>
    <property type="match status" value="1"/>
</dbReference>
<dbReference type="SUPFAM" id="SSF53756">
    <property type="entry name" value="UDP-Glycosyltransferase/glycogen phosphorylase"/>
    <property type="match status" value="1"/>
</dbReference>
<evidence type="ECO:0000313" key="8">
    <source>
        <dbReference type="Proteomes" id="UP000811609"/>
    </source>
</evidence>
<keyword evidence="2 4" id="KW-0328">Glycosyltransferase</keyword>
<organism evidence="6 8">
    <name type="scientific">Carya illinoinensis</name>
    <name type="common">Pecan</name>
    <dbReference type="NCBI Taxonomy" id="32201"/>
    <lineage>
        <taxon>Eukaryota</taxon>
        <taxon>Viridiplantae</taxon>
        <taxon>Streptophyta</taxon>
        <taxon>Embryophyta</taxon>
        <taxon>Tracheophyta</taxon>
        <taxon>Spermatophyta</taxon>
        <taxon>Magnoliopsida</taxon>
        <taxon>eudicotyledons</taxon>
        <taxon>Gunneridae</taxon>
        <taxon>Pentapetalae</taxon>
        <taxon>rosids</taxon>
        <taxon>fabids</taxon>
        <taxon>Fagales</taxon>
        <taxon>Juglandaceae</taxon>
        <taxon>Carya</taxon>
    </lineage>
</organism>
<dbReference type="AlphaFoldDB" id="A0A8T1RG37"/>
<dbReference type="Gene3D" id="3.40.50.2000">
    <property type="entry name" value="Glycogen Phosphorylase B"/>
    <property type="match status" value="2"/>
</dbReference>
<dbReference type="OrthoDB" id="5835829at2759"/>
<keyword evidence="8" id="KW-1185">Reference proteome</keyword>
<evidence type="ECO:0000313" key="7">
    <source>
        <dbReference type="EMBL" id="KAG6729559.1"/>
    </source>
</evidence>